<dbReference type="EMBL" id="CAKLPZ010000003">
    <property type="protein sequence ID" value="CAH1001841.1"/>
    <property type="molecule type" value="Genomic_DNA"/>
</dbReference>
<reference evidence="2" key="1">
    <citation type="submission" date="2021-12" db="EMBL/GenBank/DDBJ databases">
        <authorList>
            <person name="Rodrigo-Torres L."/>
            <person name="Arahal R. D."/>
            <person name="Lucena T."/>
        </authorList>
    </citation>
    <scope>NUCLEOTIDE SEQUENCE</scope>
    <source>
        <strain evidence="2">CECT 8419</strain>
    </source>
</reference>
<evidence type="ECO:0000313" key="3">
    <source>
        <dbReference type="Proteomes" id="UP000837803"/>
    </source>
</evidence>
<comment type="caution">
    <text evidence="2">The sequence shown here is derived from an EMBL/GenBank/DDBJ whole genome shotgun (WGS) entry which is preliminary data.</text>
</comment>
<organism evidence="2 3">
    <name type="scientific">Neolewinella maritima</name>
    <dbReference type="NCBI Taxonomy" id="1383882"/>
    <lineage>
        <taxon>Bacteria</taxon>
        <taxon>Pseudomonadati</taxon>
        <taxon>Bacteroidota</taxon>
        <taxon>Saprospiria</taxon>
        <taxon>Saprospirales</taxon>
        <taxon>Lewinellaceae</taxon>
        <taxon>Neolewinella</taxon>
    </lineage>
</organism>
<evidence type="ECO:0000259" key="1">
    <source>
        <dbReference type="Pfam" id="PF13474"/>
    </source>
</evidence>
<accession>A0ABM9B3D2</accession>
<keyword evidence="3" id="KW-1185">Reference proteome</keyword>
<dbReference type="Pfam" id="PF13474">
    <property type="entry name" value="SnoaL_3"/>
    <property type="match status" value="1"/>
</dbReference>
<dbReference type="InterPro" id="IPR037401">
    <property type="entry name" value="SnoaL-like"/>
</dbReference>
<dbReference type="Gene3D" id="3.10.450.50">
    <property type="match status" value="1"/>
</dbReference>
<dbReference type="Proteomes" id="UP000837803">
    <property type="component" value="Unassembled WGS sequence"/>
</dbReference>
<protein>
    <recommendedName>
        <fullName evidence="1">SnoaL-like domain-containing protein</fullName>
    </recommendedName>
</protein>
<dbReference type="PROSITE" id="PS51257">
    <property type="entry name" value="PROKAR_LIPOPROTEIN"/>
    <property type="match status" value="1"/>
</dbReference>
<proteinExistence type="predicted"/>
<sequence>MLRNLLLLPLLLVLACGSPPPPDDEAAPFNVASEKAAILQTLNEETIAAFSRDYRGWQDKWVQKDYVSKIYMNFVDSSMTETRGWDDVKQFVVDYFAEHPAPDPLPEPLTDIEVRLYGDGAWVSYEQDDPARGRKLEERLLERIDGQWKIAGMRTVIYGE</sequence>
<dbReference type="RefSeq" id="WP_238751698.1">
    <property type="nucleotide sequence ID" value="NZ_CAKLPZ010000003.1"/>
</dbReference>
<feature type="domain" description="SnoaL-like" evidence="1">
    <location>
        <begin position="42"/>
        <end position="151"/>
    </location>
</feature>
<dbReference type="InterPro" id="IPR032710">
    <property type="entry name" value="NTF2-like_dom_sf"/>
</dbReference>
<evidence type="ECO:0000313" key="2">
    <source>
        <dbReference type="EMBL" id="CAH1001841.1"/>
    </source>
</evidence>
<dbReference type="SUPFAM" id="SSF54427">
    <property type="entry name" value="NTF2-like"/>
    <property type="match status" value="1"/>
</dbReference>
<name>A0ABM9B3D2_9BACT</name>
<gene>
    <name evidence="2" type="ORF">LEM8419_02749</name>
</gene>